<evidence type="ECO:0000313" key="2">
    <source>
        <dbReference type="EMBL" id="KAJ8376340.1"/>
    </source>
</evidence>
<keyword evidence="3" id="KW-1185">Reference proteome</keyword>
<reference evidence="2" key="1">
    <citation type="journal article" date="2023" name="Science">
        <title>Genome structures resolve the early diversification of teleost fishes.</title>
        <authorList>
            <person name="Parey E."/>
            <person name="Louis A."/>
            <person name="Montfort J."/>
            <person name="Bouchez O."/>
            <person name="Roques C."/>
            <person name="Iampietro C."/>
            <person name="Lluch J."/>
            <person name="Castinel A."/>
            <person name="Donnadieu C."/>
            <person name="Desvignes T."/>
            <person name="Floi Bucao C."/>
            <person name="Jouanno E."/>
            <person name="Wen M."/>
            <person name="Mejri S."/>
            <person name="Dirks R."/>
            <person name="Jansen H."/>
            <person name="Henkel C."/>
            <person name="Chen W.J."/>
            <person name="Zahm M."/>
            <person name="Cabau C."/>
            <person name="Klopp C."/>
            <person name="Thompson A.W."/>
            <person name="Robinson-Rechavi M."/>
            <person name="Braasch I."/>
            <person name="Lecointre G."/>
            <person name="Bobe J."/>
            <person name="Postlethwait J.H."/>
            <person name="Berthelot C."/>
            <person name="Roest Crollius H."/>
            <person name="Guiguen Y."/>
        </authorList>
    </citation>
    <scope>NUCLEOTIDE SEQUENCE</scope>
    <source>
        <strain evidence="2">WJC10195</strain>
    </source>
</reference>
<dbReference type="EMBL" id="JAINUF010000002">
    <property type="protein sequence ID" value="KAJ8376340.1"/>
    <property type="molecule type" value="Genomic_DNA"/>
</dbReference>
<sequence length="72" mass="8212">MMWLHHDVLVNDDLKNEVADMVKDLILREMPSDETLPSPESQDLEQHVDESTGLLNTESAASRTQVEVQRHS</sequence>
<feature type="compositionally biased region" description="Polar residues" evidence="1">
    <location>
        <begin position="53"/>
        <end position="72"/>
    </location>
</feature>
<dbReference type="Proteomes" id="UP001152622">
    <property type="component" value="Chromosome 2"/>
</dbReference>
<gene>
    <name evidence="2" type="ORF">SKAU_G00069200</name>
</gene>
<evidence type="ECO:0000256" key="1">
    <source>
        <dbReference type="SAM" id="MobiDB-lite"/>
    </source>
</evidence>
<organism evidence="2 3">
    <name type="scientific">Synaphobranchus kaupii</name>
    <name type="common">Kaup's arrowtooth eel</name>
    <dbReference type="NCBI Taxonomy" id="118154"/>
    <lineage>
        <taxon>Eukaryota</taxon>
        <taxon>Metazoa</taxon>
        <taxon>Chordata</taxon>
        <taxon>Craniata</taxon>
        <taxon>Vertebrata</taxon>
        <taxon>Euteleostomi</taxon>
        <taxon>Actinopterygii</taxon>
        <taxon>Neopterygii</taxon>
        <taxon>Teleostei</taxon>
        <taxon>Anguilliformes</taxon>
        <taxon>Synaphobranchidae</taxon>
        <taxon>Synaphobranchus</taxon>
    </lineage>
</organism>
<protein>
    <submittedName>
        <fullName evidence="2">Uncharacterized protein</fullName>
    </submittedName>
</protein>
<evidence type="ECO:0000313" key="3">
    <source>
        <dbReference type="Proteomes" id="UP001152622"/>
    </source>
</evidence>
<feature type="region of interest" description="Disordered" evidence="1">
    <location>
        <begin position="31"/>
        <end position="72"/>
    </location>
</feature>
<accession>A0A9Q1G7Z5</accession>
<name>A0A9Q1G7Z5_SYNKA</name>
<dbReference type="AlphaFoldDB" id="A0A9Q1G7Z5"/>
<comment type="caution">
    <text evidence="2">The sequence shown here is derived from an EMBL/GenBank/DDBJ whole genome shotgun (WGS) entry which is preliminary data.</text>
</comment>
<proteinExistence type="predicted"/>